<accession>A0ABS8CIX9</accession>
<feature type="domain" description="CusB-like beta-barrel" evidence="4">
    <location>
        <begin position="243"/>
        <end position="311"/>
    </location>
</feature>
<dbReference type="PANTHER" id="PTHR30469:SF15">
    <property type="entry name" value="HLYD FAMILY OF SECRETION PROTEINS"/>
    <property type="match status" value="1"/>
</dbReference>
<evidence type="ECO:0000256" key="2">
    <source>
        <dbReference type="SAM" id="Coils"/>
    </source>
</evidence>
<sequence length="390" mass="40189">MRSALLPLTLTLAFTLPRLALAEAAALADPPAQSPIALPAIAVSTLGLRLMTERVIATGLITPVEEIQVQPLIEGQPIEALKADVGDLVAGGAVLAVLSKTSLELQRAQNYASLAAARATIAQSEAQLIEAGAAAGEAKTAAERAKRLRDQGAVSEAAWDSARANATATAARVSVASQALEAARAQLALAEAQLANVELMLTRTEVKTPYGGRITARNATIGAIASAAGAPMFVLERDGALELRADLAESDLIRLAPGQKVMLHATGLASPVAGKVRLVEPVIDAVTRLGRARIELPPHEDLRAGMFAEAEIIISEGESLALPLSALGNGTVLRVENGLVTAVPVQTGARDGSFIAVTEGLAPGDQVVSRAGSFLRDGDQINPVTEPAIR</sequence>
<reference evidence="5 6" key="1">
    <citation type="submission" date="2020-07" db="EMBL/GenBank/DDBJ databases">
        <title>Pseudogemmobacter sp. nov., isolated from poultry manure in Taiwan.</title>
        <authorList>
            <person name="Lin S.-Y."/>
            <person name="Tang Y.-S."/>
            <person name="Young C.-C."/>
        </authorList>
    </citation>
    <scope>NUCLEOTIDE SEQUENCE [LARGE SCALE GENOMIC DNA]</scope>
    <source>
        <strain evidence="5 6">CC-YST710</strain>
    </source>
</reference>
<dbReference type="InterPro" id="IPR006143">
    <property type="entry name" value="RND_pump_MFP"/>
</dbReference>
<dbReference type="Gene3D" id="2.40.30.170">
    <property type="match status" value="1"/>
</dbReference>
<evidence type="ECO:0000313" key="6">
    <source>
        <dbReference type="Proteomes" id="UP001198571"/>
    </source>
</evidence>
<dbReference type="Gene3D" id="2.40.420.20">
    <property type="match status" value="1"/>
</dbReference>
<dbReference type="RefSeq" id="WP_226934222.1">
    <property type="nucleotide sequence ID" value="NZ_JACDXX010000003.1"/>
</dbReference>
<protein>
    <submittedName>
        <fullName evidence="5">Efflux RND transporter periplasmic adaptor subunit</fullName>
    </submittedName>
</protein>
<evidence type="ECO:0000313" key="5">
    <source>
        <dbReference type="EMBL" id="MCB5409330.1"/>
    </source>
</evidence>
<dbReference type="EMBL" id="JACDXX010000003">
    <property type="protein sequence ID" value="MCB5409330.1"/>
    <property type="molecule type" value="Genomic_DNA"/>
</dbReference>
<proteinExistence type="inferred from homology"/>
<dbReference type="Proteomes" id="UP001198571">
    <property type="component" value="Unassembled WGS sequence"/>
</dbReference>
<evidence type="ECO:0000256" key="1">
    <source>
        <dbReference type="ARBA" id="ARBA00009477"/>
    </source>
</evidence>
<comment type="caution">
    <text evidence="5">The sequence shown here is derived from an EMBL/GenBank/DDBJ whole genome shotgun (WGS) entry which is preliminary data.</text>
</comment>
<dbReference type="Gene3D" id="2.40.50.100">
    <property type="match status" value="1"/>
</dbReference>
<organism evidence="5 6">
    <name type="scientific">Pseudogemmobacter faecipullorum</name>
    <dbReference type="NCBI Taxonomy" id="2755041"/>
    <lineage>
        <taxon>Bacteria</taxon>
        <taxon>Pseudomonadati</taxon>
        <taxon>Pseudomonadota</taxon>
        <taxon>Alphaproteobacteria</taxon>
        <taxon>Rhodobacterales</taxon>
        <taxon>Paracoccaceae</taxon>
        <taxon>Pseudogemmobacter</taxon>
    </lineage>
</organism>
<evidence type="ECO:0000256" key="3">
    <source>
        <dbReference type="SAM" id="SignalP"/>
    </source>
</evidence>
<keyword evidence="3" id="KW-0732">Signal</keyword>
<feature type="chain" id="PRO_5046661598" evidence="3">
    <location>
        <begin position="23"/>
        <end position="390"/>
    </location>
</feature>
<evidence type="ECO:0000259" key="4">
    <source>
        <dbReference type="Pfam" id="PF25954"/>
    </source>
</evidence>
<dbReference type="InterPro" id="IPR058792">
    <property type="entry name" value="Beta-barrel_RND_2"/>
</dbReference>
<feature type="coiled-coil region" evidence="2">
    <location>
        <begin position="173"/>
        <end position="207"/>
    </location>
</feature>
<gene>
    <name evidence="5" type="ORF">H0485_04810</name>
</gene>
<comment type="similarity">
    <text evidence="1">Belongs to the membrane fusion protein (MFP) (TC 8.A.1) family.</text>
</comment>
<dbReference type="Gene3D" id="1.10.287.470">
    <property type="entry name" value="Helix hairpin bin"/>
    <property type="match status" value="1"/>
</dbReference>
<dbReference type="NCBIfam" id="TIGR01730">
    <property type="entry name" value="RND_mfp"/>
    <property type="match status" value="1"/>
</dbReference>
<dbReference type="SUPFAM" id="SSF111369">
    <property type="entry name" value="HlyD-like secretion proteins"/>
    <property type="match status" value="1"/>
</dbReference>
<name>A0ABS8CIX9_9RHOB</name>
<dbReference type="PANTHER" id="PTHR30469">
    <property type="entry name" value="MULTIDRUG RESISTANCE PROTEIN MDTA"/>
    <property type="match status" value="1"/>
</dbReference>
<dbReference type="Pfam" id="PF25954">
    <property type="entry name" value="Beta-barrel_RND_2"/>
    <property type="match status" value="1"/>
</dbReference>
<keyword evidence="2" id="KW-0175">Coiled coil</keyword>
<keyword evidence="6" id="KW-1185">Reference proteome</keyword>
<feature type="signal peptide" evidence="3">
    <location>
        <begin position="1"/>
        <end position="22"/>
    </location>
</feature>